<dbReference type="CDD" id="cd00063">
    <property type="entry name" value="FN3"/>
    <property type="match status" value="1"/>
</dbReference>
<evidence type="ECO:0000313" key="1">
    <source>
        <dbReference type="EMBL" id="AOM79436.1"/>
    </source>
</evidence>
<dbReference type="PROSITE" id="PS51257">
    <property type="entry name" value="PROKAR_LIPOPROTEIN"/>
    <property type="match status" value="1"/>
</dbReference>
<accession>A0A1D7QL82</accession>
<dbReference type="Proteomes" id="UP000094313">
    <property type="component" value="Chromosome"/>
</dbReference>
<reference evidence="1 2" key="1">
    <citation type="submission" date="2016-08" db="EMBL/GenBank/DDBJ databases">
        <authorList>
            <person name="Seilhamer J.J."/>
        </authorList>
    </citation>
    <scope>NUCLEOTIDE SEQUENCE [LARGE SCALE GENOMIC DNA]</scope>
    <source>
        <strain evidence="1 2">DX4</strain>
    </source>
</reference>
<evidence type="ECO:0000313" key="2">
    <source>
        <dbReference type="Proteomes" id="UP000094313"/>
    </source>
</evidence>
<dbReference type="AlphaFoldDB" id="A0A1D7QL82"/>
<protein>
    <recommendedName>
        <fullName evidence="3">Fibronectin type-III domain-containing protein</fullName>
    </recommendedName>
</protein>
<sequence length="412" mass="44172">METKSLLFSVVILSVLSVGCKKGAIPIKKDTTEQVLSTATIPSLTTAAFSSVTTVSATTGGLVSANGGASVTERGICYSLRPNPTIADMLVVPTSVSGSGEFIARLSGLTASTKYYVRAFAKNSAGIAYGNEMELKTADVAGASFAFTPMFIIGSTLAATDVEVLTDGGDAVTEKGICWSTSANPTISNNKLKHNSTGIGKFRTLIKGLTEKTDYHVRAYAINANGISYSDDVAFKTIRKGNMTYTFNKAQNPTADQLAAYARLQMPVDSASWYINNLTSATKHVYLNYDPGVPTADANNEGWMRFGASTGVQNIRTMLHEMNHTLGTGTSTWWSGKIVAGKYQGTNVNELLKKIQNSSVDVKLSGDAQHWWPYGLNQNSEVSSSWDYVYNCLIIEAMRKDGMTAYSGAYTP</sequence>
<dbReference type="OrthoDB" id="9765957at2"/>
<name>A0A1D7QL82_9SPHI</name>
<evidence type="ECO:0008006" key="3">
    <source>
        <dbReference type="Google" id="ProtNLM"/>
    </source>
</evidence>
<dbReference type="KEGG" id="psty:BFS30_21095"/>
<proteinExistence type="predicted"/>
<dbReference type="RefSeq" id="WP_069381098.1">
    <property type="nucleotide sequence ID" value="NZ_CP017141.1"/>
</dbReference>
<keyword evidence="2" id="KW-1185">Reference proteome</keyword>
<organism evidence="1 2">
    <name type="scientific">Pedobacter steynii</name>
    <dbReference type="NCBI Taxonomy" id="430522"/>
    <lineage>
        <taxon>Bacteria</taxon>
        <taxon>Pseudomonadati</taxon>
        <taxon>Bacteroidota</taxon>
        <taxon>Sphingobacteriia</taxon>
        <taxon>Sphingobacteriales</taxon>
        <taxon>Sphingobacteriaceae</taxon>
        <taxon>Pedobacter</taxon>
    </lineage>
</organism>
<gene>
    <name evidence="1" type="ORF">BFS30_21095</name>
</gene>
<dbReference type="InterPro" id="IPR003961">
    <property type="entry name" value="FN3_dom"/>
</dbReference>
<dbReference type="EMBL" id="CP017141">
    <property type="protein sequence ID" value="AOM79436.1"/>
    <property type="molecule type" value="Genomic_DNA"/>
</dbReference>